<keyword evidence="6 17" id="KW-0031">Aminopeptidase</keyword>
<evidence type="ECO:0000313" key="17">
    <source>
        <dbReference type="EMBL" id="GAA4622778.1"/>
    </source>
</evidence>
<proteinExistence type="inferred from homology"/>
<evidence type="ECO:0000256" key="3">
    <source>
        <dbReference type="ARBA" id="ARBA00010136"/>
    </source>
</evidence>
<organism evidence="17 18">
    <name type="scientific">Actinoallomurus vinaceus</name>
    <dbReference type="NCBI Taxonomy" id="1080074"/>
    <lineage>
        <taxon>Bacteria</taxon>
        <taxon>Bacillati</taxon>
        <taxon>Actinomycetota</taxon>
        <taxon>Actinomycetes</taxon>
        <taxon>Streptosporangiales</taxon>
        <taxon>Thermomonosporaceae</taxon>
        <taxon>Actinoallomurus</taxon>
    </lineage>
</organism>
<dbReference type="EC" id="3.4.11.2" evidence="4"/>
<feature type="domain" description="ERAP1-like C-terminal" evidence="15">
    <location>
        <begin position="513"/>
        <end position="802"/>
    </location>
</feature>
<comment type="cofactor">
    <cofactor evidence="2">
        <name>Zn(2+)</name>
        <dbReference type="ChEBI" id="CHEBI:29105"/>
    </cofactor>
</comment>
<evidence type="ECO:0000256" key="1">
    <source>
        <dbReference type="ARBA" id="ARBA00000098"/>
    </source>
</evidence>
<dbReference type="Pfam" id="PF11838">
    <property type="entry name" value="ERAP1_C"/>
    <property type="match status" value="1"/>
</dbReference>
<evidence type="ECO:0000313" key="18">
    <source>
        <dbReference type="Proteomes" id="UP001501442"/>
    </source>
</evidence>
<keyword evidence="7" id="KW-0645">Protease</keyword>
<dbReference type="PRINTS" id="PR00756">
    <property type="entry name" value="ALADIPTASE"/>
</dbReference>
<comment type="catalytic activity">
    <reaction evidence="1">
        <text>Release of an N-terminal amino acid, Xaa-|-Yaa- from a peptide, amide or arylamide. Xaa is preferably Ala, but may be most amino acids including Pro (slow action). When a terminal hydrophobic residue is followed by a prolyl residue, the two may be released as an intact Xaa-Pro dipeptide.</text>
        <dbReference type="EC" id="3.4.11.2"/>
    </reaction>
</comment>
<protein>
    <recommendedName>
        <fullName evidence="5">Aminopeptidase N</fullName>
        <ecNumber evidence="4">3.4.11.2</ecNumber>
    </recommendedName>
    <alternativeName>
        <fullName evidence="12">Alanine aminopeptidase</fullName>
    </alternativeName>
    <alternativeName>
        <fullName evidence="13">Lysyl aminopeptidase</fullName>
    </alternativeName>
</protein>
<evidence type="ECO:0000256" key="13">
    <source>
        <dbReference type="ARBA" id="ARBA00031533"/>
    </source>
</evidence>
<evidence type="ECO:0000256" key="6">
    <source>
        <dbReference type="ARBA" id="ARBA00022438"/>
    </source>
</evidence>
<dbReference type="InterPro" id="IPR014782">
    <property type="entry name" value="Peptidase_M1_dom"/>
</dbReference>
<evidence type="ECO:0000259" key="14">
    <source>
        <dbReference type="Pfam" id="PF01433"/>
    </source>
</evidence>
<dbReference type="InterPro" id="IPR045357">
    <property type="entry name" value="Aminopeptidase_N-like_N"/>
</dbReference>
<dbReference type="InterPro" id="IPR024571">
    <property type="entry name" value="ERAP1-like_C_dom"/>
</dbReference>
<evidence type="ECO:0000256" key="8">
    <source>
        <dbReference type="ARBA" id="ARBA00022723"/>
    </source>
</evidence>
<dbReference type="InterPro" id="IPR012778">
    <property type="entry name" value="Pept_M1_aminopeptidase"/>
</dbReference>
<dbReference type="RefSeq" id="WP_345430037.1">
    <property type="nucleotide sequence ID" value="NZ_BAABHK010000002.1"/>
</dbReference>
<evidence type="ECO:0000256" key="5">
    <source>
        <dbReference type="ARBA" id="ARBA00015611"/>
    </source>
</evidence>
<comment type="caution">
    <text evidence="17">The sequence shown here is derived from an EMBL/GenBank/DDBJ whole genome shotgun (WGS) entry which is preliminary data.</text>
</comment>
<evidence type="ECO:0000256" key="12">
    <source>
        <dbReference type="ARBA" id="ARBA00029811"/>
    </source>
</evidence>
<dbReference type="InterPro" id="IPR050344">
    <property type="entry name" value="Peptidase_M1_aminopeptidases"/>
</dbReference>
<dbReference type="NCBIfam" id="TIGR02412">
    <property type="entry name" value="pepN_strep_liv"/>
    <property type="match status" value="1"/>
</dbReference>
<keyword evidence="8" id="KW-0479">Metal-binding</keyword>
<dbReference type="SUPFAM" id="SSF55486">
    <property type="entry name" value="Metalloproteases ('zincins'), catalytic domain"/>
    <property type="match status" value="1"/>
</dbReference>
<dbReference type="InterPro" id="IPR001930">
    <property type="entry name" value="Peptidase_M1"/>
</dbReference>
<evidence type="ECO:0000259" key="16">
    <source>
        <dbReference type="Pfam" id="PF17900"/>
    </source>
</evidence>
<gene>
    <name evidence="17" type="primary">pepN_1</name>
    <name evidence="17" type="ORF">GCM10023196_016340</name>
</gene>
<keyword evidence="10" id="KW-0862">Zinc</keyword>
<evidence type="ECO:0000256" key="11">
    <source>
        <dbReference type="ARBA" id="ARBA00023049"/>
    </source>
</evidence>
<keyword evidence="11" id="KW-0482">Metalloprotease</keyword>
<dbReference type="SUPFAM" id="SSF63737">
    <property type="entry name" value="Leukotriene A4 hydrolase N-terminal domain"/>
    <property type="match status" value="1"/>
</dbReference>
<dbReference type="GO" id="GO:0004177">
    <property type="term" value="F:aminopeptidase activity"/>
    <property type="evidence" value="ECO:0007669"/>
    <property type="project" value="UniProtKB-KW"/>
</dbReference>
<evidence type="ECO:0000256" key="10">
    <source>
        <dbReference type="ARBA" id="ARBA00022833"/>
    </source>
</evidence>
<dbReference type="Gene3D" id="1.10.390.10">
    <property type="entry name" value="Neutral Protease Domain 2"/>
    <property type="match status" value="1"/>
</dbReference>
<comment type="similarity">
    <text evidence="3">Belongs to the peptidase M1 family.</text>
</comment>
<evidence type="ECO:0000256" key="9">
    <source>
        <dbReference type="ARBA" id="ARBA00022801"/>
    </source>
</evidence>
<reference evidence="18" key="1">
    <citation type="journal article" date="2019" name="Int. J. Syst. Evol. Microbiol.">
        <title>The Global Catalogue of Microorganisms (GCM) 10K type strain sequencing project: providing services to taxonomists for standard genome sequencing and annotation.</title>
        <authorList>
            <consortium name="The Broad Institute Genomics Platform"/>
            <consortium name="The Broad Institute Genome Sequencing Center for Infectious Disease"/>
            <person name="Wu L."/>
            <person name="Ma J."/>
        </authorList>
    </citation>
    <scope>NUCLEOTIDE SEQUENCE [LARGE SCALE GENOMIC DNA]</scope>
    <source>
        <strain evidence="18">JCM 17939</strain>
    </source>
</reference>
<accession>A0ABP8U817</accession>
<dbReference type="PANTHER" id="PTHR11533">
    <property type="entry name" value="PROTEASE M1 ZINC METALLOPROTEASE"/>
    <property type="match status" value="1"/>
</dbReference>
<dbReference type="Proteomes" id="UP001501442">
    <property type="component" value="Unassembled WGS sequence"/>
</dbReference>
<dbReference type="Pfam" id="PF01433">
    <property type="entry name" value="Peptidase_M1"/>
    <property type="match status" value="1"/>
</dbReference>
<evidence type="ECO:0000256" key="4">
    <source>
        <dbReference type="ARBA" id="ARBA00012564"/>
    </source>
</evidence>
<dbReference type="EMBL" id="BAABHK010000002">
    <property type="protein sequence ID" value="GAA4622778.1"/>
    <property type="molecule type" value="Genomic_DNA"/>
</dbReference>
<evidence type="ECO:0000256" key="2">
    <source>
        <dbReference type="ARBA" id="ARBA00001947"/>
    </source>
</evidence>
<sequence length="836" mass="91888">MRSLTRIEAAGRSALLSVRSYHVDLDLTTGPSTFRSTTTIAFDATDPDETTFLDVKPETLHSAYLNGRPLDVGALSDGRLPLTGLAERNEIVVTADMRYSNECEGMHRYVDPADGQVYLYTFVYVDNAPRVFACFDQPDLKAPYTFTVTAPDDWKVLGTSASVKTGPGRWELAETPPQATYLTALAAGPYASFHTEHGGTTLGLHCRASLRDSLAPDVDEVFEITGQCLDACGRLFGVDYPFGKFDQLFAPEFSVLSLDHPGLVLLRELYLFSSAAAVSERETRAVVLAHGISLMWMAGLVTNRWWDDLWLGQAFADYLAHRVPSEATRFPGPPTTFAVRRKAQAYVADQRPSTHPISLEGPDVQTVLLEMDRISYFKGHSALRQLAARVGDEALRTGLRIYFERHAYGSATFSDFMAALSTAVGTDLSGWADKWLKSANVNTLWPEITVADGRIRTAAICQSAPDTHPILRPHTFDIGLYGPGAARSTLRVQVDGQRRPLPELVGRPAPSLLLLNDGDLTYAKIRFDAASLAALPDLLPTLAPINRAMVWCALLLGVQDGVFPPADHLALVCRMIAVETEPSILAEVLEQARDDVADRFLLPEERPAALARIAESLRERLARTGAGDERQITLFRALIGSTADAGELRGWLAGTGLPAGLTLDADLAWRIRYRLTILGALTEAEISAAYDADPTSESERFATKCRAARPDPAAKESAWNAIINDTSLSSYTLWALAEGFWQPEQDELTAPYVERFFATMPEAAGRRGDLVLDVLLRFLYPRYAATIETLELAGAMLARDDVPVPLHLRVTDFTDDLRRVAEARDRQVRRTTAMSR</sequence>
<feature type="domain" description="Aminopeptidase N-like N-terminal" evidence="16">
    <location>
        <begin position="96"/>
        <end position="182"/>
    </location>
</feature>
<name>A0ABP8U817_9ACTN</name>
<dbReference type="Pfam" id="PF17900">
    <property type="entry name" value="Peptidase_M1_N"/>
    <property type="match status" value="1"/>
</dbReference>
<dbReference type="PANTHER" id="PTHR11533:SF174">
    <property type="entry name" value="PUROMYCIN-SENSITIVE AMINOPEPTIDASE-RELATED"/>
    <property type="match status" value="1"/>
</dbReference>
<evidence type="ECO:0000259" key="15">
    <source>
        <dbReference type="Pfam" id="PF11838"/>
    </source>
</evidence>
<dbReference type="Gene3D" id="2.60.40.1730">
    <property type="entry name" value="tricorn interacting facor f3 domain"/>
    <property type="match status" value="1"/>
</dbReference>
<dbReference type="InterPro" id="IPR027268">
    <property type="entry name" value="Peptidase_M4/M1_CTD_sf"/>
</dbReference>
<keyword evidence="9" id="KW-0378">Hydrolase</keyword>
<keyword evidence="18" id="KW-1185">Reference proteome</keyword>
<evidence type="ECO:0000256" key="7">
    <source>
        <dbReference type="ARBA" id="ARBA00022670"/>
    </source>
</evidence>
<feature type="domain" description="Peptidase M1 membrane alanine aminopeptidase" evidence="14">
    <location>
        <begin position="222"/>
        <end position="435"/>
    </location>
</feature>
<dbReference type="CDD" id="cd09602">
    <property type="entry name" value="M1_APN"/>
    <property type="match status" value="1"/>
</dbReference>
<dbReference type="InterPro" id="IPR042097">
    <property type="entry name" value="Aminopeptidase_N-like_N_sf"/>
</dbReference>